<protein>
    <submittedName>
        <fullName evidence="4">Ribosome-associated protein</fullName>
    </submittedName>
</protein>
<name>A0A518HQA0_9BACT</name>
<organism evidence="4 5">
    <name type="scientific">Stieleria neptunia</name>
    <dbReference type="NCBI Taxonomy" id="2527979"/>
    <lineage>
        <taxon>Bacteria</taxon>
        <taxon>Pseudomonadati</taxon>
        <taxon>Planctomycetota</taxon>
        <taxon>Planctomycetia</taxon>
        <taxon>Pirellulales</taxon>
        <taxon>Pirellulaceae</taxon>
        <taxon>Stieleria</taxon>
    </lineage>
</organism>
<evidence type="ECO:0000313" key="4">
    <source>
        <dbReference type="EMBL" id="QDV43020.1"/>
    </source>
</evidence>
<evidence type="ECO:0000313" key="5">
    <source>
        <dbReference type="Proteomes" id="UP000319004"/>
    </source>
</evidence>
<dbReference type="EMBL" id="CP037423">
    <property type="protein sequence ID" value="QDV43020.1"/>
    <property type="molecule type" value="Genomic_DNA"/>
</dbReference>
<feature type="region of interest" description="Disordered" evidence="2">
    <location>
        <begin position="1"/>
        <end position="24"/>
    </location>
</feature>
<gene>
    <name evidence="4" type="ORF">Enr13x_28720</name>
</gene>
<dbReference type="SUPFAM" id="SSF55174">
    <property type="entry name" value="Alpha-L RNA-binding motif"/>
    <property type="match status" value="1"/>
</dbReference>
<feature type="compositionally biased region" description="Basic and acidic residues" evidence="2">
    <location>
        <begin position="7"/>
        <end position="24"/>
    </location>
</feature>
<keyword evidence="5" id="KW-1185">Reference proteome</keyword>
<evidence type="ECO:0000259" key="3">
    <source>
        <dbReference type="SMART" id="SM00363"/>
    </source>
</evidence>
<dbReference type="Proteomes" id="UP000319004">
    <property type="component" value="Chromosome"/>
</dbReference>
<dbReference type="PROSITE" id="PS50889">
    <property type="entry name" value="S4"/>
    <property type="match status" value="1"/>
</dbReference>
<evidence type="ECO:0000256" key="2">
    <source>
        <dbReference type="SAM" id="MobiDB-lite"/>
    </source>
</evidence>
<dbReference type="AlphaFoldDB" id="A0A518HQA0"/>
<dbReference type="Gene3D" id="3.10.290.10">
    <property type="entry name" value="RNA-binding S4 domain"/>
    <property type="match status" value="1"/>
</dbReference>
<accession>A0A518HQA0</accession>
<feature type="domain" description="RNA-binding S4" evidence="3">
    <location>
        <begin position="24"/>
        <end position="84"/>
    </location>
</feature>
<keyword evidence="1" id="KW-0694">RNA-binding</keyword>
<dbReference type="GO" id="GO:0003723">
    <property type="term" value="F:RNA binding"/>
    <property type="evidence" value="ECO:0007669"/>
    <property type="project" value="UniProtKB-KW"/>
</dbReference>
<dbReference type="Pfam" id="PF13275">
    <property type="entry name" value="S4_2"/>
    <property type="match status" value="1"/>
</dbReference>
<dbReference type="CDD" id="cd00165">
    <property type="entry name" value="S4"/>
    <property type="match status" value="1"/>
</dbReference>
<dbReference type="SMART" id="SM00363">
    <property type="entry name" value="S4"/>
    <property type="match status" value="1"/>
</dbReference>
<proteinExistence type="predicted"/>
<sequence>MNDAPLDPEKRPASAEESSRGPMMRLDDVLKRAGCVGTGGQAKIWIQDGQVTVNGEIETRRRKQLFLGDVVETMGQRITLDESFFDC</sequence>
<dbReference type="KEGG" id="snep:Enr13x_28720"/>
<dbReference type="InterPro" id="IPR002942">
    <property type="entry name" value="S4_RNA-bd"/>
</dbReference>
<evidence type="ECO:0000256" key="1">
    <source>
        <dbReference type="PROSITE-ProRule" id="PRU00182"/>
    </source>
</evidence>
<reference evidence="4 5" key="1">
    <citation type="submission" date="2019-03" db="EMBL/GenBank/DDBJ databases">
        <title>Deep-cultivation of Planctomycetes and their phenomic and genomic characterization uncovers novel biology.</title>
        <authorList>
            <person name="Wiegand S."/>
            <person name="Jogler M."/>
            <person name="Boedeker C."/>
            <person name="Pinto D."/>
            <person name="Vollmers J."/>
            <person name="Rivas-Marin E."/>
            <person name="Kohn T."/>
            <person name="Peeters S.H."/>
            <person name="Heuer A."/>
            <person name="Rast P."/>
            <person name="Oberbeckmann S."/>
            <person name="Bunk B."/>
            <person name="Jeske O."/>
            <person name="Meyerdierks A."/>
            <person name="Storesund J.E."/>
            <person name="Kallscheuer N."/>
            <person name="Luecker S."/>
            <person name="Lage O.M."/>
            <person name="Pohl T."/>
            <person name="Merkel B.J."/>
            <person name="Hornburger P."/>
            <person name="Mueller R.-W."/>
            <person name="Bruemmer F."/>
            <person name="Labrenz M."/>
            <person name="Spormann A.M."/>
            <person name="Op den Camp H."/>
            <person name="Overmann J."/>
            <person name="Amann R."/>
            <person name="Jetten M.S.M."/>
            <person name="Mascher T."/>
            <person name="Medema M.H."/>
            <person name="Devos D.P."/>
            <person name="Kaster A.-K."/>
            <person name="Ovreas L."/>
            <person name="Rohde M."/>
            <person name="Galperin M.Y."/>
            <person name="Jogler C."/>
        </authorList>
    </citation>
    <scope>NUCLEOTIDE SEQUENCE [LARGE SCALE GENOMIC DNA]</scope>
    <source>
        <strain evidence="4 5">Enr13</strain>
    </source>
</reference>
<dbReference type="InterPro" id="IPR036986">
    <property type="entry name" value="S4_RNA-bd_sf"/>
</dbReference>